<evidence type="ECO:0000313" key="1">
    <source>
        <dbReference type="EMBL" id="KAH0927042.1"/>
    </source>
</evidence>
<protein>
    <submittedName>
        <fullName evidence="1">Uncharacterized protein</fullName>
    </submittedName>
</protein>
<dbReference type="EMBL" id="JAGKQM010000005">
    <property type="protein sequence ID" value="KAH0927042.1"/>
    <property type="molecule type" value="Genomic_DNA"/>
</dbReference>
<reference evidence="1 2" key="1">
    <citation type="submission" date="2021-05" db="EMBL/GenBank/DDBJ databases">
        <title>Genome Assembly of Synthetic Allotetraploid Brassica napus Reveals Homoeologous Exchanges between Subgenomes.</title>
        <authorList>
            <person name="Davis J.T."/>
        </authorList>
    </citation>
    <scope>NUCLEOTIDE SEQUENCE [LARGE SCALE GENOMIC DNA]</scope>
    <source>
        <strain evidence="2">cv. Da-Ae</strain>
        <tissue evidence="1">Seedling</tissue>
    </source>
</reference>
<comment type="caution">
    <text evidence="1">The sequence shown here is derived from an EMBL/GenBank/DDBJ whole genome shotgun (WGS) entry which is preliminary data.</text>
</comment>
<organism evidence="1 2">
    <name type="scientific">Brassica napus</name>
    <name type="common">Rape</name>
    <dbReference type="NCBI Taxonomy" id="3708"/>
    <lineage>
        <taxon>Eukaryota</taxon>
        <taxon>Viridiplantae</taxon>
        <taxon>Streptophyta</taxon>
        <taxon>Embryophyta</taxon>
        <taxon>Tracheophyta</taxon>
        <taxon>Spermatophyta</taxon>
        <taxon>Magnoliopsida</taxon>
        <taxon>eudicotyledons</taxon>
        <taxon>Gunneridae</taxon>
        <taxon>Pentapetalae</taxon>
        <taxon>rosids</taxon>
        <taxon>malvids</taxon>
        <taxon>Brassicales</taxon>
        <taxon>Brassicaceae</taxon>
        <taxon>Brassiceae</taxon>
        <taxon>Brassica</taxon>
    </lineage>
</organism>
<dbReference type="Proteomes" id="UP000824890">
    <property type="component" value="Unassembled WGS sequence"/>
</dbReference>
<proteinExistence type="predicted"/>
<feature type="non-terminal residue" evidence="1">
    <location>
        <position position="114"/>
    </location>
</feature>
<name>A0ABQ8DCD3_BRANA</name>
<evidence type="ECO:0000313" key="2">
    <source>
        <dbReference type="Proteomes" id="UP000824890"/>
    </source>
</evidence>
<sequence length="114" mass="13271">MSHPRRKTATLVFIDDIKPGNNSYKLKVMKLWKLWRSKKVVSIEMVLVDATEKCLRVSLSTLQRDQIMLELRSKGMIQMILLTMRYRSSLVAGVLSPQNEDVDKINEYMLSQIK</sequence>
<gene>
    <name evidence="1" type="ORF">HID58_019298</name>
</gene>
<accession>A0ABQ8DCD3</accession>
<keyword evidence="2" id="KW-1185">Reference proteome</keyword>